<name>A0AAV1L7I8_9NEOP</name>
<keyword evidence="2" id="KW-1185">Reference proteome</keyword>
<comment type="caution">
    <text evidence="1">The sequence shown here is derived from an EMBL/GenBank/DDBJ whole genome shotgun (WGS) entry which is preliminary data.</text>
</comment>
<gene>
    <name evidence="1" type="ORF">PARMNEM_LOCUS10420</name>
</gene>
<dbReference type="EMBL" id="CAVLGL010000085">
    <property type="protein sequence ID" value="CAK1589997.1"/>
    <property type="molecule type" value="Genomic_DNA"/>
</dbReference>
<sequence length="108" mass="12765">MSKITDLRIDILGYADDLVIIARGFCQSTLSLIIENTINNWCRDNRLSVTRNADKTVIMPFTKKRRLDKLVKTKLSDKEFQVRKNFLLYILNCIYLYRINRYGSKRSL</sequence>
<evidence type="ECO:0008006" key="3">
    <source>
        <dbReference type="Google" id="ProtNLM"/>
    </source>
</evidence>
<proteinExistence type="predicted"/>
<dbReference type="AlphaFoldDB" id="A0AAV1L7I8"/>
<reference evidence="1 2" key="1">
    <citation type="submission" date="2023-11" db="EMBL/GenBank/DDBJ databases">
        <authorList>
            <person name="Hedman E."/>
            <person name="Englund M."/>
            <person name="Stromberg M."/>
            <person name="Nyberg Akerstrom W."/>
            <person name="Nylinder S."/>
            <person name="Jareborg N."/>
            <person name="Kallberg Y."/>
            <person name="Kronander E."/>
        </authorList>
    </citation>
    <scope>NUCLEOTIDE SEQUENCE [LARGE SCALE GENOMIC DNA]</scope>
</reference>
<accession>A0AAV1L7I8</accession>
<dbReference type="Proteomes" id="UP001314205">
    <property type="component" value="Unassembled WGS sequence"/>
</dbReference>
<evidence type="ECO:0000313" key="2">
    <source>
        <dbReference type="Proteomes" id="UP001314205"/>
    </source>
</evidence>
<protein>
    <recommendedName>
        <fullName evidence="3">Reverse transcriptase domain-containing protein</fullName>
    </recommendedName>
</protein>
<evidence type="ECO:0000313" key="1">
    <source>
        <dbReference type="EMBL" id="CAK1589997.1"/>
    </source>
</evidence>
<organism evidence="1 2">
    <name type="scientific">Parnassius mnemosyne</name>
    <name type="common">clouded apollo</name>
    <dbReference type="NCBI Taxonomy" id="213953"/>
    <lineage>
        <taxon>Eukaryota</taxon>
        <taxon>Metazoa</taxon>
        <taxon>Ecdysozoa</taxon>
        <taxon>Arthropoda</taxon>
        <taxon>Hexapoda</taxon>
        <taxon>Insecta</taxon>
        <taxon>Pterygota</taxon>
        <taxon>Neoptera</taxon>
        <taxon>Endopterygota</taxon>
        <taxon>Lepidoptera</taxon>
        <taxon>Glossata</taxon>
        <taxon>Ditrysia</taxon>
        <taxon>Papilionoidea</taxon>
        <taxon>Papilionidae</taxon>
        <taxon>Parnassiinae</taxon>
        <taxon>Parnassini</taxon>
        <taxon>Parnassius</taxon>
        <taxon>Driopa</taxon>
    </lineage>
</organism>